<comment type="catalytic activity">
    <reaction evidence="6">
        <text>2 cob(II)alamin + AH2 + 2 ATP = 2 adenosylcob(III)alamin + 2 triphosphate + A + 2 H(+)</text>
        <dbReference type="Rhea" id="RHEA:53304"/>
        <dbReference type="ChEBI" id="CHEBI:13193"/>
        <dbReference type="ChEBI" id="CHEBI:15378"/>
        <dbReference type="ChEBI" id="CHEBI:16304"/>
        <dbReference type="ChEBI" id="CHEBI:17499"/>
        <dbReference type="ChEBI" id="CHEBI:18036"/>
        <dbReference type="ChEBI" id="CHEBI:18408"/>
        <dbReference type="ChEBI" id="CHEBI:30616"/>
    </reaction>
</comment>
<gene>
    <name evidence="9" type="ordered locus">Bpet4799</name>
</gene>
<dbReference type="InterPro" id="IPR029499">
    <property type="entry name" value="PduO-typ"/>
</dbReference>
<accession>A9IH57</accession>
<evidence type="ECO:0000256" key="1">
    <source>
        <dbReference type="ARBA" id="ARBA00007487"/>
    </source>
</evidence>
<sequence length="188" mass="19981">MGNRLSAVATRTGDDGTTGLGDGTRTGKDTPRIAALGDVDELNSVIGLLRTEALPDAVQADLGVIQNDLFDLGAELCIPGHAALDASQLAFLDERLAHYNGGLAPLREFILPGGCRAAALAHLARTVARRAERSVVALGRADQVNAPVRQYLNRLSDLMFVLARHLNGAHGAGDVFWTSRHSRVQPQE</sequence>
<keyword evidence="10" id="KW-1185">Reference proteome</keyword>
<dbReference type="FunFam" id="1.20.1200.10:FF:000001">
    <property type="entry name" value="Cob(I)yrinic acid a,c-diamide adenosyltransferase"/>
    <property type="match status" value="1"/>
</dbReference>
<dbReference type="EMBL" id="AM902716">
    <property type="protein sequence ID" value="CAP45151.1"/>
    <property type="molecule type" value="Genomic_DNA"/>
</dbReference>
<dbReference type="InterPro" id="IPR016030">
    <property type="entry name" value="CblAdoTrfase-like"/>
</dbReference>
<proteinExistence type="inferred from homology"/>
<dbReference type="SUPFAM" id="SSF89028">
    <property type="entry name" value="Cobalamin adenosyltransferase-like"/>
    <property type="match status" value="1"/>
</dbReference>
<evidence type="ECO:0000259" key="8">
    <source>
        <dbReference type="Pfam" id="PF01923"/>
    </source>
</evidence>
<keyword evidence="6" id="KW-0169">Cobalamin biosynthesis</keyword>
<dbReference type="PANTHER" id="PTHR12213">
    <property type="entry name" value="CORRINOID ADENOSYLTRANSFERASE"/>
    <property type="match status" value="1"/>
</dbReference>
<dbReference type="AlphaFoldDB" id="A9IH57"/>
<dbReference type="Gene3D" id="1.20.1200.10">
    <property type="entry name" value="Cobalamin adenosyltransferase-like"/>
    <property type="match status" value="1"/>
</dbReference>
<evidence type="ECO:0000256" key="7">
    <source>
        <dbReference type="SAM" id="MobiDB-lite"/>
    </source>
</evidence>
<comment type="subunit">
    <text evidence="2">Homotrimer.</text>
</comment>
<evidence type="ECO:0000313" key="9">
    <source>
        <dbReference type="EMBL" id="CAP45151.1"/>
    </source>
</evidence>
<feature type="domain" description="Cobalamin adenosyltransferase-like" evidence="8">
    <location>
        <begin position="9"/>
        <end position="165"/>
    </location>
</feature>
<keyword evidence="3 6" id="KW-0808">Transferase</keyword>
<keyword evidence="4 6" id="KW-0547">Nucleotide-binding</keyword>
<dbReference type="eggNOG" id="COG2096">
    <property type="taxonomic scope" value="Bacteria"/>
</dbReference>
<protein>
    <recommendedName>
        <fullName evidence="6">Cobalamin adenosyltransferase</fullName>
        <ecNumber evidence="6">2.5.1.-</ecNumber>
    </recommendedName>
</protein>
<reference evidence="9 10" key="1">
    <citation type="journal article" date="2008" name="BMC Genomics">
        <title>The missing link: Bordetella petrii is endowed with both the metabolic versatility of environmental bacteria and virulence traits of pathogenic Bordetellae.</title>
        <authorList>
            <person name="Gross R."/>
            <person name="Guzman C.A."/>
            <person name="Sebaihia M."/>
            <person name="Martins Dos Santos V.A."/>
            <person name="Pieper D.H."/>
            <person name="Koebnik R."/>
            <person name="Lechner M."/>
            <person name="Bartels D."/>
            <person name="Buhrmester J."/>
            <person name="Choudhuri J.V."/>
            <person name="Ebensen T."/>
            <person name="Gaigalat L."/>
            <person name="Herrmann S."/>
            <person name="Khachane A.N."/>
            <person name="Larisch C."/>
            <person name="Link S."/>
            <person name="Linke B."/>
            <person name="Meyer F."/>
            <person name="Mormann S."/>
            <person name="Nakunst D."/>
            <person name="Rueckert C."/>
            <person name="Schneiker-Bekel S."/>
            <person name="Schulze K."/>
            <person name="Vorhoelter F.J."/>
            <person name="Yevsa T."/>
            <person name="Engle J.T."/>
            <person name="Goldman W.E."/>
            <person name="Puehler A."/>
            <person name="Goebel U.B."/>
            <person name="Goesmann A."/>
            <person name="Bloecker H."/>
            <person name="Kaiser O."/>
            <person name="Martinez-Arias R."/>
        </authorList>
    </citation>
    <scope>NUCLEOTIDE SEQUENCE [LARGE SCALE GENOMIC DNA]</scope>
    <source>
        <strain evidence="10">ATCC BAA-461 / DSM 12804 / CCUG 43448 / CIP 107267 / Se-1111R</strain>
    </source>
</reference>
<dbReference type="NCBIfam" id="TIGR00636">
    <property type="entry name" value="PduO_Nterm"/>
    <property type="match status" value="1"/>
</dbReference>
<organism evidence="9 10">
    <name type="scientific">Bordetella petrii (strain ATCC BAA-461 / DSM 12804 / CCUG 43448 / CIP 107267 / Se-1111R)</name>
    <dbReference type="NCBI Taxonomy" id="340100"/>
    <lineage>
        <taxon>Bacteria</taxon>
        <taxon>Pseudomonadati</taxon>
        <taxon>Pseudomonadota</taxon>
        <taxon>Betaproteobacteria</taxon>
        <taxon>Burkholderiales</taxon>
        <taxon>Alcaligenaceae</taxon>
        <taxon>Bordetella</taxon>
    </lineage>
</organism>
<dbReference type="PANTHER" id="PTHR12213:SF0">
    <property type="entry name" value="CORRINOID ADENOSYLTRANSFERASE MMAB"/>
    <property type="match status" value="1"/>
</dbReference>
<evidence type="ECO:0000256" key="3">
    <source>
        <dbReference type="ARBA" id="ARBA00022679"/>
    </source>
</evidence>
<name>A9IH57_BORPD</name>
<dbReference type="GO" id="GO:0008817">
    <property type="term" value="F:corrinoid adenosyltransferase activity"/>
    <property type="evidence" value="ECO:0007669"/>
    <property type="project" value="TreeGrafter"/>
</dbReference>
<evidence type="ECO:0000256" key="5">
    <source>
        <dbReference type="ARBA" id="ARBA00022840"/>
    </source>
</evidence>
<comment type="similarity">
    <text evidence="1 6">Belongs to the Cob(I)alamin adenosyltransferase family.</text>
</comment>
<feature type="region of interest" description="Disordered" evidence="7">
    <location>
        <begin position="1"/>
        <end position="31"/>
    </location>
</feature>
<dbReference type="Proteomes" id="UP000001225">
    <property type="component" value="Chromosome"/>
</dbReference>
<evidence type="ECO:0000256" key="2">
    <source>
        <dbReference type="ARBA" id="ARBA00011233"/>
    </source>
</evidence>
<dbReference type="KEGG" id="bpt:Bpet4799"/>
<dbReference type="GO" id="GO:0009236">
    <property type="term" value="P:cobalamin biosynthetic process"/>
    <property type="evidence" value="ECO:0007669"/>
    <property type="project" value="UniProtKB-UniRule"/>
</dbReference>
<dbReference type="GO" id="GO:0005524">
    <property type="term" value="F:ATP binding"/>
    <property type="evidence" value="ECO:0007669"/>
    <property type="project" value="UniProtKB-UniRule"/>
</dbReference>
<dbReference type="Pfam" id="PF01923">
    <property type="entry name" value="Cob_adeno_trans"/>
    <property type="match status" value="1"/>
</dbReference>
<dbReference type="InterPro" id="IPR036451">
    <property type="entry name" value="CblAdoTrfase-like_sf"/>
</dbReference>
<evidence type="ECO:0000313" key="10">
    <source>
        <dbReference type="Proteomes" id="UP000001225"/>
    </source>
</evidence>
<keyword evidence="5 6" id="KW-0067">ATP-binding</keyword>
<evidence type="ECO:0000256" key="4">
    <source>
        <dbReference type="ARBA" id="ARBA00022741"/>
    </source>
</evidence>
<dbReference type="STRING" id="94624.Bpet4799"/>
<evidence type="ECO:0000256" key="6">
    <source>
        <dbReference type="RuleBase" id="RU366026"/>
    </source>
</evidence>
<dbReference type="EC" id="2.5.1.-" evidence="6"/>